<evidence type="ECO:0000313" key="1">
    <source>
        <dbReference type="EMBL" id="KAF5787341.1"/>
    </source>
</evidence>
<dbReference type="EMBL" id="MNCJ02000325">
    <property type="protein sequence ID" value="KAF5787341.1"/>
    <property type="molecule type" value="Genomic_DNA"/>
</dbReference>
<dbReference type="Proteomes" id="UP000215914">
    <property type="component" value="Unassembled WGS sequence"/>
</dbReference>
<proteinExistence type="predicted"/>
<sequence>MSFDWSSMKIKCNVWREIAGTGSSVRQITYSPFIPTFKFDIKINNQAKISS</sequence>
<accession>A0A9K3N4V7</accession>
<name>A0A9K3N4V7_HELAN</name>
<comment type="caution">
    <text evidence="1">The sequence shown here is derived from an EMBL/GenBank/DDBJ whole genome shotgun (WGS) entry which is preliminary data.</text>
</comment>
<keyword evidence="2" id="KW-1185">Reference proteome</keyword>
<dbReference type="AlphaFoldDB" id="A0A9K3N4V7"/>
<organism evidence="1 2">
    <name type="scientific">Helianthus annuus</name>
    <name type="common">Common sunflower</name>
    <dbReference type="NCBI Taxonomy" id="4232"/>
    <lineage>
        <taxon>Eukaryota</taxon>
        <taxon>Viridiplantae</taxon>
        <taxon>Streptophyta</taxon>
        <taxon>Embryophyta</taxon>
        <taxon>Tracheophyta</taxon>
        <taxon>Spermatophyta</taxon>
        <taxon>Magnoliopsida</taxon>
        <taxon>eudicotyledons</taxon>
        <taxon>Gunneridae</taxon>
        <taxon>Pentapetalae</taxon>
        <taxon>asterids</taxon>
        <taxon>campanulids</taxon>
        <taxon>Asterales</taxon>
        <taxon>Asteraceae</taxon>
        <taxon>Asteroideae</taxon>
        <taxon>Heliantheae alliance</taxon>
        <taxon>Heliantheae</taxon>
        <taxon>Helianthus</taxon>
    </lineage>
</organism>
<gene>
    <name evidence="1" type="ORF">HanXRQr2_Chr10g0451641</name>
</gene>
<evidence type="ECO:0000313" key="2">
    <source>
        <dbReference type="Proteomes" id="UP000215914"/>
    </source>
</evidence>
<reference evidence="1" key="1">
    <citation type="journal article" date="2017" name="Nature">
        <title>The sunflower genome provides insights into oil metabolism, flowering and Asterid evolution.</title>
        <authorList>
            <person name="Badouin H."/>
            <person name="Gouzy J."/>
            <person name="Grassa C.J."/>
            <person name="Murat F."/>
            <person name="Staton S.E."/>
            <person name="Cottret L."/>
            <person name="Lelandais-Briere C."/>
            <person name="Owens G.L."/>
            <person name="Carrere S."/>
            <person name="Mayjonade B."/>
            <person name="Legrand L."/>
            <person name="Gill N."/>
            <person name="Kane N.C."/>
            <person name="Bowers J.E."/>
            <person name="Hubner S."/>
            <person name="Bellec A."/>
            <person name="Berard A."/>
            <person name="Berges H."/>
            <person name="Blanchet N."/>
            <person name="Boniface M.C."/>
            <person name="Brunel D."/>
            <person name="Catrice O."/>
            <person name="Chaidir N."/>
            <person name="Claudel C."/>
            <person name="Donnadieu C."/>
            <person name="Faraut T."/>
            <person name="Fievet G."/>
            <person name="Helmstetter N."/>
            <person name="King M."/>
            <person name="Knapp S.J."/>
            <person name="Lai Z."/>
            <person name="Le Paslier M.C."/>
            <person name="Lippi Y."/>
            <person name="Lorenzon L."/>
            <person name="Mandel J.R."/>
            <person name="Marage G."/>
            <person name="Marchand G."/>
            <person name="Marquand E."/>
            <person name="Bret-Mestries E."/>
            <person name="Morien E."/>
            <person name="Nambeesan S."/>
            <person name="Nguyen T."/>
            <person name="Pegot-Espagnet P."/>
            <person name="Pouilly N."/>
            <person name="Raftis F."/>
            <person name="Sallet E."/>
            <person name="Schiex T."/>
            <person name="Thomas J."/>
            <person name="Vandecasteele C."/>
            <person name="Vares D."/>
            <person name="Vear F."/>
            <person name="Vautrin S."/>
            <person name="Crespi M."/>
            <person name="Mangin B."/>
            <person name="Burke J.M."/>
            <person name="Salse J."/>
            <person name="Munos S."/>
            <person name="Vincourt P."/>
            <person name="Rieseberg L.H."/>
            <person name="Langlade N.B."/>
        </authorList>
    </citation>
    <scope>NUCLEOTIDE SEQUENCE</scope>
    <source>
        <tissue evidence="1">Leaves</tissue>
    </source>
</reference>
<dbReference type="Gramene" id="mRNA:HanXRQr2_Chr10g0451641">
    <property type="protein sequence ID" value="CDS:HanXRQr2_Chr10g0451641.1"/>
    <property type="gene ID" value="HanXRQr2_Chr10g0451641"/>
</dbReference>
<reference evidence="1" key="2">
    <citation type="submission" date="2020-06" db="EMBL/GenBank/DDBJ databases">
        <title>Helianthus annuus Genome sequencing and assembly Release 2.</title>
        <authorList>
            <person name="Gouzy J."/>
            <person name="Langlade N."/>
            <person name="Munos S."/>
        </authorList>
    </citation>
    <scope>NUCLEOTIDE SEQUENCE</scope>
    <source>
        <tissue evidence="1">Leaves</tissue>
    </source>
</reference>
<protein>
    <submittedName>
        <fullName evidence="1">Uncharacterized protein</fullName>
    </submittedName>
</protein>